<feature type="non-terminal residue" evidence="10">
    <location>
        <position position="1"/>
    </location>
</feature>
<evidence type="ECO:0000259" key="9">
    <source>
        <dbReference type="PROSITE" id="PS50994"/>
    </source>
</evidence>
<dbReference type="PROSITE" id="PS50158">
    <property type="entry name" value="ZF_CCHC"/>
    <property type="match status" value="1"/>
</dbReference>
<feature type="compositionally biased region" description="Basic residues" evidence="7">
    <location>
        <begin position="1"/>
        <end position="12"/>
    </location>
</feature>
<dbReference type="InterPro" id="IPR056924">
    <property type="entry name" value="SH3_Tf2-1"/>
</dbReference>
<organism evidence="10 11">
    <name type="scientific">Tanacetum coccineum</name>
    <dbReference type="NCBI Taxonomy" id="301880"/>
    <lineage>
        <taxon>Eukaryota</taxon>
        <taxon>Viridiplantae</taxon>
        <taxon>Streptophyta</taxon>
        <taxon>Embryophyta</taxon>
        <taxon>Tracheophyta</taxon>
        <taxon>Spermatophyta</taxon>
        <taxon>Magnoliopsida</taxon>
        <taxon>eudicotyledons</taxon>
        <taxon>Gunneridae</taxon>
        <taxon>Pentapetalae</taxon>
        <taxon>asterids</taxon>
        <taxon>campanulids</taxon>
        <taxon>Asterales</taxon>
        <taxon>Asteraceae</taxon>
        <taxon>Asteroideae</taxon>
        <taxon>Anthemideae</taxon>
        <taxon>Anthemidinae</taxon>
        <taxon>Tanacetum</taxon>
    </lineage>
</organism>
<evidence type="ECO:0000256" key="3">
    <source>
        <dbReference type="ARBA" id="ARBA00022722"/>
    </source>
</evidence>
<keyword evidence="4" id="KW-0378">Hydrolase</keyword>
<dbReference type="Proteomes" id="UP001151760">
    <property type="component" value="Unassembled WGS sequence"/>
</dbReference>
<keyword evidence="10" id="KW-0695">RNA-directed DNA polymerase</keyword>
<sequence length="1816" mass="204044">IMLPRMRTRSVGRHIAESRGGGTGEQVGKGERGRGPRGGNDERVDELNGQGNDQGLRANGGVEGVNGNVEGVNRGVGGAPDFSMIIAQQLQNLLPAMLAQVGNQGNVGNQNGNVVNENVQENVRNVIVNGNWVGCSYKVFLACNPKEYDGKGGDVVLTGWIEKMESVQDMSGCSIDQKVKYTASSFVGKSLTWWNSQIRTLSQEVAIRGIVAATEPKTKQKAVQISGALTDEAVRNGSIKKVKKRGNMREHNKDKNGRDDNKRNVTRNAFATTTNPVGRENTGAWPKCTTCNSYHTPRGPCHTCFNYNRLGHFAKDCRVVPRNVNPINVRNPTPARGACYECGSTDHLKPACPRLNRAQGPGGNRPNQVVANNGGQGHGNQGNQARGRAFMLGAEEARQDPNIVTGTFTLNNHFATTLFDSGADYSFVSTTFIPLLGIEPSELGFRYEIEIASGQLVEIDKVIKGCKLEIEGHVFDIDLIPFGHGSFDVIIGMDWLSNHKAEIICHEKVVRIPLLDGKVLRVLGERPEEKARLLMSAKASDKKQEEIVVVRDFPEVFLDDLSGLPPLWEIEFRIELIPGAVPIAKSPYRLAPSELEELSGQLKELQDKELNKLTVKNRYPLPRIDDLFDQLQGSQFFSKIDLRSRYHQLRVHEDDIPKTAFRTRYGHFEFTVMPFGLTNAPATRKRCRTLKVSLGTAQGRRKNYHFKIEAVKILKSPRTRLRLFILRIGWNYESEVGIVTLKDKLCNAPVLALLDRPKDFMVYCDAFGLGLGCLLMQRGKVIAYASRQLKIHEKNYTTHDLELGALFSNYDYEIRYHPGKANAVADALSLMDSQKEAMDESTGCNIRGPSVAASTRLPSGNGKGHPMDFVTKLHRTSKDRLARLYLNKIVARLGVLIIDPIRILDSRFTSRFWQSMQEALGTRLDMSTAYHPQTDGQSERTIQTLEDMLRACVLDFRGSWDVHLPLVEFLYNNSYHSSVRCAPFEALYGRKCRSPIMWAEVGEGQLIGPELVQETTKKISQIKDRLKAARDHQKSYADKRRKPLEFSVGDYVLLKVSPWKGVVRFGKKGKLAPRFVGPFEIIEKIGLVAYRLDLPEKLDGVQDTFYVSNLKKCLADPTLEFKKLKRSRIVIVKVWWNSKRGLEFTREREDQMKLKYPHLFSDIRSGYQQKDRKPSQNDKTEHGMEKTVQNQSQSQILKNQQSNRSRNEGILGVDNRRITLIVIRARANSAVVVSLMEFVLVVLMEMKIKSIFQLRTLLINLQFIYPEPDYSLDFNSPQDLHNLQQQNLCCENCRGPHATIECQPMSQNSHSFGFDQLQTPQFSVNHQPPQPMSMEALQAQEDLMKSIESFLKKFNRISFGKTPKVLLQAWDNFFEVKHAQSEEVQELLSKLVQDVKIISDELSEYINTPAWNRPLVYCDNDDDEDYTIAITPESPTKEPVNSLSLGDEHLDTIPATESDEFIKSSVENLVPTPIEFEDFSDDECDLPPYDDSSKNHDFTFSNPLFDIDEDFTLSDESFSEEDIPKENFIIFSNPLFDLDEEIASTKVDRINDEVLEGIHSIPPGIDSFDAESDLVESVLNRDISIDSSPKIDSLSNEFAGELILPKSIPPEIEEVEFDPEGDILFLESLLYDNSSPRPPEALQANSNAIESLPPSHIPVADNDSLMEEIDLFLADDGSIPPGIESDDVDSVDDDTSISLPEFESFYVDYPNSGNSTIDVVEDIPVDVPNVLPTHPILEQDFIPTSEFFAYVVWIFLPFLAYPVIPPSLLSCGDEDTIFDPGISKDCPDCEDSQFCHSSRVSHPQLHLGIRYPNLID</sequence>
<dbReference type="EMBL" id="BQNB010013562">
    <property type="protein sequence ID" value="GJT17491.1"/>
    <property type="molecule type" value="Genomic_DNA"/>
</dbReference>
<keyword evidence="2" id="KW-0548">Nucleotidyltransferase</keyword>
<dbReference type="InterPro" id="IPR012337">
    <property type="entry name" value="RNaseH-like_sf"/>
</dbReference>
<dbReference type="SUPFAM" id="SSF50630">
    <property type="entry name" value="Acid proteases"/>
    <property type="match status" value="1"/>
</dbReference>
<protein>
    <submittedName>
        <fullName evidence="10">Reverse transcriptase domain-containing protein</fullName>
    </submittedName>
</protein>
<feature type="region of interest" description="Disordered" evidence="7">
    <location>
        <begin position="243"/>
        <end position="268"/>
    </location>
</feature>
<comment type="caution">
    <text evidence="10">The sequence shown here is derived from an EMBL/GenBank/DDBJ whole genome shotgun (WGS) entry which is preliminary data.</text>
</comment>
<dbReference type="SUPFAM" id="SSF56672">
    <property type="entry name" value="DNA/RNA polymerases"/>
    <property type="match status" value="1"/>
</dbReference>
<evidence type="ECO:0000313" key="11">
    <source>
        <dbReference type="Proteomes" id="UP001151760"/>
    </source>
</evidence>
<proteinExistence type="predicted"/>
<evidence type="ECO:0000256" key="6">
    <source>
        <dbReference type="PROSITE-ProRule" id="PRU00047"/>
    </source>
</evidence>
<gene>
    <name evidence="10" type="ORF">Tco_0876197</name>
</gene>
<keyword evidence="6" id="KW-0479">Metal-binding</keyword>
<dbReference type="InterPro" id="IPR041577">
    <property type="entry name" value="RT_RNaseH_2"/>
</dbReference>
<keyword evidence="3" id="KW-0540">Nuclease</keyword>
<name>A0ABQ5BUF7_9ASTR</name>
<accession>A0ABQ5BUF7</accession>
<dbReference type="InterPro" id="IPR021109">
    <property type="entry name" value="Peptidase_aspartic_dom_sf"/>
</dbReference>
<evidence type="ECO:0000256" key="5">
    <source>
        <dbReference type="ARBA" id="ARBA00023268"/>
    </source>
</evidence>
<dbReference type="Gene3D" id="3.30.70.270">
    <property type="match status" value="1"/>
</dbReference>
<keyword evidence="5" id="KW-0511">Multifunctional enzyme</keyword>
<evidence type="ECO:0000256" key="1">
    <source>
        <dbReference type="ARBA" id="ARBA00022679"/>
    </source>
</evidence>
<dbReference type="SMART" id="SM00343">
    <property type="entry name" value="ZnF_C2HC"/>
    <property type="match status" value="2"/>
</dbReference>
<reference evidence="10" key="2">
    <citation type="submission" date="2022-01" db="EMBL/GenBank/DDBJ databases">
        <authorList>
            <person name="Yamashiro T."/>
            <person name="Shiraishi A."/>
            <person name="Satake H."/>
            <person name="Nakayama K."/>
        </authorList>
    </citation>
    <scope>NUCLEOTIDE SEQUENCE</scope>
</reference>
<dbReference type="PANTHER" id="PTHR37984:SF5">
    <property type="entry name" value="PROTEIN NYNRIN-LIKE"/>
    <property type="match status" value="1"/>
</dbReference>
<keyword evidence="4" id="KW-0255">Endonuclease</keyword>
<dbReference type="PANTHER" id="PTHR37984">
    <property type="entry name" value="PROTEIN CBG26694"/>
    <property type="match status" value="1"/>
</dbReference>
<dbReference type="InterPro" id="IPR043128">
    <property type="entry name" value="Rev_trsase/Diguanyl_cyclase"/>
</dbReference>
<dbReference type="InterPro" id="IPR000477">
    <property type="entry name" value="RT_dom"/>
</dbReference>
<dbReference type="InterPro" id="IPR043502">
    <property type="entry name" value="DNA/RNA_pol_sf"/>
</dbReference>
<feature type="compositionally biased region" description="Polar residues" evidence="7">
    <location>
        <begin position="1187"/>
        <end position="1203"/>
    </location>
</feature>
<dbReference type="GO" id="GO:0003964">
    <property type="term" value="F:RNA-directed DNA polymerase activity"/>
    <property type="evidence" value="ECO:0007669"/>
    <property type="project" value="UniProtKB-KW"/>
</dbReference>
<feature type="region of interest" description="Disordered" evidence="7">
    <location>
        <begin position="357"/>
        <end position="384"/>
    </location>
</feature>
<dbReference type="InterPro" id="IPR001878">
    <property type="entry name" value="Znf_CCHC"/>
</dbReference>
<dbReference type="Gene3D" id="4.10.60.10">
    <property type="entry name" value="Zinc finger, CCHC-type"/>
    <property type="match status" value="1"/>
</dbReference>
<feature type="compositionally biased region" description="Basic and acidic residues" evidence="7">
    <location>
        <begin position="247"/>
        <end position="263"/>
    </location>
</feature>
<evidence type="ECO:0000313" key="10">
    <source>
        <dbReference type="EMBL" id="GJT17491.1"/>
    </source>
</evidence>
<dbReference type="Pfam" id="PF08284">
    <property type="entry name" value="RVP_2"/>
    <property type="match status" value="1"/>
</dbReference>
<dbReference type="CDD" id="cd00303">
    <property type="entry name" value="retropepsin_like"/>
    <property type="match status" value="1"/>
</dbReference>
<feature type="domain" description="Integrase catalytic" evidence="9">
    <location>
        <begin position="895"/>
        <end position="991"/>
    </location>
</feature>
<dbReference type="Gene3D" id="3.10.10.10">
    <property type="entry name" value="HIV Type 1 Reverse Transcriptase, subunit A, domain 1"/>
    <property type="match status" value="1"/>
</dbReference>
<dbReference type="Pfam" id="PF00078">
    <property type="entry name" value="RVT_1"/>
    <property type="match status" value="1"/>
</dbReference>
<keyword evidence="1" id="KW-0808">Transferase</keyword>
<dbReference type="SUPFAM" id="SSF53098">
    <property type="entry name" value="Ribonuclease H-like"/>
    <property type="match status" value="1"/>
</dbReference>
<feature type="compositionally biased region" description="Basic and acidic residues" evidence="7">
    <location>
        <begin position="1169"/>
        <end position="1185"/>
    </location>
</feature>
<dbReference type="InterPro" id="IPR036397">
    <property type="entry name" value="RNaseH_sf"/>
</dbReference>
<dbReference type="Gene3D" id="2.40.70.10">
    <property type="entry name" value="Acid Proteases"/>
    <property type="match status" value="1"/>
</dbReference>
<dbReference type="CDD" id="cd01647">
    <property type="entry name" value="RT_LTR"/>
    <property type="match status" value="1"/>
</dbReference>
<evidence type="ECO:0000256" key="7">
    <source>
        <dbReference type="SAM" id="MobiDB-lite"/>
    </source>
</evidence>
<feature type="region of interest" description="Disordered" evidence="7">
    <location>
        <begin position="1167"/>
        <end position="1203"/>
    </location>
</feature>
<dbReference type="PROSITE" id="PS50994">
    <property type="entry name" value="INTEGRASE"/>
    <property type="match status" value="1"/>
</dbReference>
<feature type="compositionally biased region" description="Basic and acidic residues" evidence="7">
    <location>
        <begin position="28"/>
        <end position="46"/>
    </location>
</feature>
<dbReference type="InterPro" id="IPR050951">
    <property type="entry name" value="Retrovirus_Pol_polyprotein"/>
</dbReference>
<keyword evidence="6" id="KW-0862">Zinc</keyword>
<keyword evidence="6" id="KW-0863">Zinc-finger</keyword>
<evidence type="ECO:0000256" key="4">
    <source>
        <dbReference type="ARBA" id="ARBA00022759"/>
    </source>
</evidence>
<feature type="region of interest" description="Disordered" evidence="7">
    <location>
        <begin position="1"/>
        <end position="64"/>
    </location>
</feature>
<dbReference type="Gene3D" id="3.30.420.10">
    <property type="entry name" value="Ribonuclease H-like superfamily/Ribonuclease H"/>
    <property type="match status" value="1"/>
</dbReference>
<evidence type="ECO:0000256" key="2">
    <source>
        <dbReference type="ARBA" id="ARBA00022695"/>
    </source>
</evidence>
<dbReference type="Pfam" id="PF24626">
    <property type="entry name" value="SH3_Tf2-1"/>
    <property type="match status" value="1"/>
</dbReference>
<dbReference type="InterPro" id="IPR001584">
    <property type="entry name" value="Integrase_cat-core"/>
</dbReference>
<feature type="domain" description="CCHC-type" evidence="8">
    <location>
        <begin position="339"/>
        <end position="354"/>
    </location>
</feature>
<keyword evidence="11" id="KW-1185">Reference proteome</keyword>
<dbReference type="Pfam" id="PF17919">
    <property type="entry name" value="RT_RNaseH_2"/>
    <property type="match status" value="1"/>
</dbReference>
<evidence type="ECO:0000259" key="8">
    <source>
        <dbReference type="PROSITE" id="PS50158"/>
    </source>
</evidence>
<reference evidence="10" key="1">
    <citation type="journal article" date="2022" name="Int. J. Mol. Sci.">
        <title>Draft Genome of Tanacetum Coccineum: Genomic Comparison of Closely Related Tanacetum-Family Plants.</title>
        <authorList>
            <person name="Yamashiro T."/>
            <person name="Shiraishi A."/>
            <person name="Nakayama K."/>
            <person name="Satake H."/>
        </authorList>
    </citation>
    <scope>NUCLEOTIDE SEQUENCE</scope>
</reference>